<evidence type="ECO:0000256" key="7">
    <source>
        <dbReference type="ARBA" id="ARBA00023136"/>
    </source>
</evidence>
<keyword evidence="6 8" id="KW-1133">Transmembrane helix</keyword>
<feature type="transmembrane region" description="Helical" evidence="8">
    <location>
        <begin position="31"/>
        <end position="57"/>
    </location>
</feature>
<feature type="transmembrane region" description="Helical" evidence="8">
    <location>
        <begin position="173"/>
        <end position="196"/>
    </location>
</feature>
<dbReference type="InterPro" id="IPR001991">
    <property type="entry name" value="Na-dicarboxylate_symporter"/>
</dbReference>
<organism evidence="10 11">
    <name type="scientific">Corallincola holothuriorum</name>
    <dbReference type="NCBI Taxonomy" id="2282215"/>
    <lineage>
        <taxon>Bacteria</taxon>
        <taxon>Pseudomonadati</taxon>
        <taxon>Pseudomonadota</taxon>
        <taxon>Gammaproteobacteria</taxon>
        <taxon>Alteromonadales</taxon>
        <taxon>Psychromonadaceae</taxon>
        <taxon>Corallincola</taxon>
    </lineage>
</organism>
<dbReference type="InterPro" id="IPR001638">
    <property type="entry name" value="Solute-binding_3/MltF_N"/>
</dbReference>
<dbReference type="SUPFAM" id="SSF53850">
    <property type="entry name" value="Periplasmic binding protein-like II"/>
    <property type="match status" value="1"/>
</dbReference>
<reference evidence="10 11" key="1">
    <citation type="submission" date="2018-07" db="EMBL/GenBank/DDBJ databases">
        <title>Corallincola holothuriorum sp. nov., a new facultative anaerobe isolated from sea cucumber Apostichopus japonicus.</title>
        <authorList>
            <person name="Xia H."/>
        </authorList>
    </citation>
    <scope>NUCLEOTIDE SEQUENCE [LARGE SCALE GENOMIC DNA]</scope>
    <source>
        <strain evidence="10 11">C4</strain>
    </source>
</reference>
<dbReference type="Pfam" id="PF00375">
    <property type="entry name" value="SDF"/>
    <property type="match status" value="1"/>
</dbReference>
<evidence type="ECO:0000256" key="1">
    <source>
        <dbReference type="ARBA" id="ARBA00004141"/>
    </source>
</evidence>
<dbReference type="Gene3D" id="3.40.190.10">
    <property type="entry name" value="Periplasmic binding protein-like II"/>
    <property type="match status" value="2"/>
</dbReference>
<dbReference type="Proteomes" id="UP000252558">
    <property type="component" value="Unassembled WGS sequence"/>
</dbReference>
<gene>
    <name evidence="10" type="ORF">DU002_10100</name>
</gene>
<comment type="similarity">
    <text evidence="2">Belongs to the bacterial solute-binding protein 3 family.</text>
</comment>
<evidence type="ECO:0000259" key="9">
    <source>
        <dbReference type="SMART" id="SM00062"/>
    </source>
</evidence>
<evidence type="ECO:0000256" key="4">
    <source>
        <dbReference type="ARBA" id="ARBA00022692"/>
    </source>
</evidence>
<feature type="transmembrane region" description="Helical" evidence="8">
    <location>
        <begin position="7"/>
        <end position="25"/>
    </location>
</feature>
<evidence type="ECO:0000256" key="3">
    <source>
        <dbReference type="ARBA" id="ARBA00022448"/>
    </source>
</evidence>
<comment type="subcellular location">
    <subcellularLocation>
        <location evidence="1">Membrane</location>
        <topology evidence="1">Multi-pass membrane protein</topology>
    </subcellularLocation>
</comment>
<feature type="transmembrane region" description="Helical" evidence="8">
    <location>
        <begin position="400"/>
        <end position="420"/>
    </location>
</feature>
<feature type="transmembrane region" description="Helical" evidence="8">
    <location>
        <begin position="208"/>
        <end position="233"/>
    </location>
</feature>
<feature type="domain" description="Solute-binding protein family 3/N-terminal" evidence="9">
    <location>
        <begin position="473"/>
        <end position="697"/>
    </location>
</feature>
<feature type="transmembrane region" description="Helical" evidence="8">
    <location>
        <begin position="324"/>
        <end position="348"/>
    </location>
</feature>
<dbReference type="PANTHER" id="PTHR35936:SF19">
    <property type="entry name" value="AMINO-ACID-BINDING PROTEIN YXEM-RELATED"/>
    <property type="match status" value="1"/>
</dbReference>
<keyword evidence="3" id="KW-0813">Transport</keyword>
<dbReference type="Gene3D" id="1.10.3860.10">
    <property type="entry name" value="Sodium:dicarboxylate symporter"/>
    <property type="match status" value="1"/>
</dbReference>
<feature type="transmembrane region" description="Helical" evidence="8">
    <location>
        <begin position="131"/>
        <end position="152"/>
    </location>
</feature>
<dbReference type="SUPFAM" id="SSF118215">
    <property type="entry name" value="Proton glutamate symport protein"/>
    <property type="match status" value="1"/>
</dbReference>
<keyword evidence="7 8" id="KW-0472">Membrane</keyword>
<proteinExistence type="inferred from homology"/>
<evidence type="ECO:0000313" key="10">
    <source>
        <dbReference type="EMBL" id="RCU49968.1"/>
    </source>
</evidence>
<accession>A0A368NHN5</accession>
<feature type="transmembrane region" description="Helical" evidence="8">
    <location>
        <begin position="69"/>
        <end position="96"/>
    </location>
</feature>
<dbReference type="AlphaFoldDB" id="A0A368NHN5"/>
<evidence type="ECO:0000313" key="11">
    <source>
        <dbReference type="Proteomes" id="UP000252558"/>
    </source>
</evidence>
<sequence>MKFKLSLSSLILLAMFAGIGVGLFFGEMVGWMEWVGTGVILLMQMTILPYVTVSLISGIGRLEGKAAKLLFSQAGIVMLIIWGMALVGILVLPLAFPEVTTASFFSTSVITSPPPVNYYDLYIPANPFKSLAIGAIPAVVIFSIALGISFINMEGREPVIAFMDVVGKGLSRVTNFMVKTLPVGVFASAAGAAGTLTVDEFASLQVFLVAYALLCLALSLWLFPAMVAAITPFSYREVMSLSRDSLITAFATGNIFIVLPVLIEGSKKLFAEKNLTRADTDGNLDVLLPIAFTFPNAGKLTVIFFVLFCGWFTGKDVSITAYPMLAMSGLLSLFGSVHAAIPFMLNSLQLPSDLYQLFLVSSFITGKFNSLVAVMHLLIFGLLTTALIQKQWLVTTRDLLKAGGMVLAGLVLMIVSARIISSVIISESGNTAELLGNMRVVNEVSTEIQEQYPDLSTASAPAANLQSIIQRGVLRVGYLPNNAPFTYFNQQHKLVGLDISLINTFAQELGVEIELIPYDPKRLDITLNQGHIDIAISGIAMDAALMGKMNFTDPILQLHLALVAKDYRLKDFSTVQKLREAGELKIAMVGQEKLAERIQAARPDVTLFQLTNYQAYFEQPKEIYDALLISAEAGYAWSMLYPDYGVILPQGTDYEFPMAFATARGNYSMLVYLNSWITLKKTEGLIEQEYEFWILGKGAKEDRPRWSVIRDYLGWVN</sequence>
<keyword evidence="4 8" id="KW-0812">Transmembrane</keyword>
<feature type="transmembrane region" description="Helical" evidence="8">
    <location>
        <begin position="245"/>
        <end position="263"/>
    </location>
</feature>
<evidence type="ECO:0000256" key="5">
    <source>
        <dbReference type="ARBA" id="ARBA00022729"/>
    </source>
</evidence>
<comment type="caution">
    <text evidence="10">The sequence shown here is derived from an EMBL/GenBank/DDBJ whole genome shotgun (WGS) entry which is preliminary data.</text>
</comment>
<dbReference type="Pfam" id="PF00497">
    <property type="entry name" value="SBP_bac_3"/>
    <property type="match status" value="1"/>
</dbReference>
<dbReference type="PANTHER" id="PTHR35936">
    <property type="entry name" value="MEMBRANE-BOUND LYTIC MUREIN TRANSGLYCOSYLASE F"/>
    <property type="match status" value="1"/>
</dbReference>
<dbReference type="RefSeq" id="WP_114338255.1">
    <property type="nucleotide sequence ID" value="NZ_QPID01000005.1"/>
</dbReference>
<evidence type="ECO:0000256" key="8">
    <source>
        <dbReference type="SAM" id="Phobius"/>
    </source>
</evidence>
<protein>
    <submittedName>
        <fullName evidence="10">ABC transporter substrate-binding protein</fullName>
    </submittedName>
</protein>
<dbReference type="GO" id="GO:0015293">
    <property type="term" value="F:symporter activity"/>
    <property type="evidence" value="ECO:0007669"/>
    <property type="project" value="InterPro"/>
</dbReference>
<dbReference type="GO" id="GO:0016020">
    <property type="term" value="C:membrane"/>
    <property type="evidence" value="ECO:0007669"/>
    <property type="project" value="UniProtKB-SubCell"/>
</dbReference>
<feature type="transmembrane region" description="Helical" evidence="8">
    <location>
        <begin position="368"/>
        <end position="388"/>
    </location>
</feature>
<dbReference type="SMART" id="SM00062">
    <property type="entry name" value="PBPb"/>
    <property type="match status" value="1"/>
</dbReference>
<evidence type="ECO:0000256" key="2">
    <source>
        <dbReference type="ARBA" id="ARBA00010333"/>
    </source>
</evidence>
<feature type="transmembrane region" description="Helical" evidence="8">
    <location>
        <begin position="286"/>
        <end position="312"/>
    </location>
</feature>
<name>A0A368NHN5_9GAMM</name>
<evidence type="ECO:0000256" key="6">
    <source>
        <dbReference type="ARBA" id="ARBA00022989"/>
    </source>
</evidence>
<keyword evidence="11" id="KW-1185">Reference proteome</keyword>
<dbReference type="EMBL" id="QPID01000005">
    <property type="protein sequence ID" value="RCU49968.1"/>
    <property type="molecule type" value="Genomic_DNA"/>
</dbReference>
<dbReference type="InterPro" id="IPR036458">
    <property type="entry name" value="Na:dicarbo_symporter_sf"/>
</dbReference>
<keyword evidence="5" id="KW-0732">Signal</keyword>
<dbReference type="OrthoDB" id="9791339at2"/>